<sequence>MEIKTEDRNFGMLIWLLGIFTSILVPIVLWLVKRDQSAYVDAQGKAYLNFGISYFIWLTISGLLMFVLIGFITTPIIGTAYLIFNIIGVVKANEGIVYKPFGTIPFLK</sequence>
<evidence type="ECO:0000256" key="2">
    <source>
        <dbReference type="ARBA" id="ARBA00022692"/>
    </source>
</evidence>
<dbReference type="RefSeq" id="WP_133451518.1">
    <property type="nucleotide sequence ID" value="NZ_SCWF01000004.1"/>
</dbReference>
<comment type="caution">
    <text evidence="6">The sequence shown here is derived from an EMBL/GenBank/DDBJ whole genome shotgun (WGS) entry which is preliminary data.</text>
</comment>
<dbReference type="AlphaFoldDB" id="A0A4R6BZW3"/>
<name>A0A4R6BZW3_9STAP</name>
<comment type="subcellular location">
    <subcellularLocation>
        <location evidence="1">Membrane</location>
        <topology evidence="1">Multi-pass membrane protein</topology>
    </subcellularLocation>
</comment>
<dbReference type="Proteomes" id="UP000294843">
    <property type="component" value="Unassembled WGS sequence"/>
</dbReference>
<evidence type="ECO:0000256" key="3">
    <source>
        <dbReference type="ARBA" id="ARBA00022989"/>
    </source>
</evidence>
<keyword evidence="7" id="KW-1185">Reference proteome</keyword>
<dbReference type="EMBL" id="SCWF01000004">
    <property type="protein sequence ID" value="TDM14331.1"/>
    <property type="molecule type" value="Genomic_DNA"/>
</dbReference>
<gene>
    <name evidence="6" type="ORF">ERX55_05160</name>
</gene>
<proteinExistence type="predicted"/>
<accession>A0A4R6BZW3</accession>
<dbReference type="InterPro" id="IPR019109">
    <property type="entry name" value="MamF_MmsF"/>
</dbReference>
<evidence type="ECO:0000256" key="1">
    <source>
        <dbReference type="ARBA" id="ARBA00004141"/>
    </source>
</evidence>
<evidence type="ECO:0000313" key="7">
    <source>
        <dbReference type="Proteomes" id="UP000294843"/>
    </source>
</evidence>
<keyword evidence="3 5" id="KW-1133">Transmembrane helix</keyword>
<feature type="transmembrane region" description="Helical" evidence="5">
    <location>
        <begin position="52"/>
        <end position="84"/>
    </location>
</feature>
<reference evidence="6 7" key="1">
    <citation type="submission" date="2019-01" db="EMBL/GenBank/DDBJ databases">
        <title>Draft genome sequences of the type strains of six Macrococcus species.</title>
        <authorList>
            <person name="Mazhar S."/>
            <person name="Altermann E."/>
            <person name="Hill C."/>
            <person name="Mcauliffe O."/>
        </authorList>
    </citation>
    <scope>NUCLEOTIDE SEQUENCE [LARGE SCALE GENOMIC DNA]</scope>
    <source>
        <strain evidence="6 7">ATCC 51825</strain>
    </source>
</reference>
<keyword evidence="4 5" id="KW-0472">Membrane</keyword>
<dbReference type="Pfam" id="PF09685">
    <property type="entry name" value="MamF_MmsF"/>
    <property type="match status" value="1"/>
</dbReference>
<evidence type="ECO:0000256" key="4">
    <source>
        <dbReference type="ARBA" id="ARBA00023136"/>
    </source>
</evidence>
<keyword evidence="2 5" id="KW-0812">Transmembrane</keyword>
<dbReference type="OrthoDB" id="9808930at2"/>
<evidence type="ECO:0000313" key="6">
    <source>
        <dbReference type="EMBL" id="TDM14331.1"/>
    </source>
</evidence>
<evidence type="ECO:0000256" key="5">
    <source>
        <dbReference type="SAM" id="Phobius"/>
    </source>
</evidence>
<protein>
    <submittedName>
        <fullName evidence="6">DUF4870 domain-containing protein</fullName>
    </submittedName>
</protein>
<organism evidence="6 7">
    <name type="scientific">Macrococcus bovicus</name>
    <dbReference type="NCBI Taxonomy" id="69968"/>
    <lineage>
        <taxon>Bacteria</taxon>
        <taxon>Bacillati</taxon>
        <taxon>Bacillota</taxon>
        <taxon>Bacilli</taxon>
        <taxon>Bacillales</taxon>
        <taxon>Staphylococcaceae</taxon>
        <taxon>Macrococcus</taxon>
    </lineage>
</organism>
<feature type="transmembrane region" description="Helical" evidence="5">
    <location>
        <begin position="12"/>
        <end position="32"/>
    </location>
</feature>